<dbReference type="InterPro" id="IPR011682">
    <property type="entry name" value="Glyco_hydro_38_C"/>
</dbReference>
<accession>A0A1B0A8Q8</accession>
<dbReference type="GO" id="GO:0000139">
    <property type="term" value="C:Golgi membrane"/>
    <property type="evidence" value="ECO:0007669"/>
    <property type="project" value="TreeGrafter"/>
</dbReference>
<dbReference type="VEuPathDB" id="VectorBase:GPAI037885"/>
<organism evidence="2 3">
    <name type="scientific">Glossina pallidipes</name>
    <name type="common">Tsetse fly</name>
    <dbReference type="NCBI Taxonomy" id="7398"/>
    <lineage>
        <taxon>Eukaryota</taxon>
        <taxon>Metazoa</taxon>
        <taxon>Ecdysozoa</taxon>
        <taxon>Arthropoda</taxon>
        <taxon>Hexapoda</taxon>
        <taxon>Insecta</taxon>
        <taxon>Pterygota</taxon>
        <taxon>Neoptera</taxon>
        <taxon>Endopterygota</taxon>
        <taxon>Diptera</taxon>
        <taxon>Brachycera</taxon>
        <taxon>Muscomorpha</taxon>
        <taxon>Hippoboscoidea</taxon>
        <taxon>Glossinidae</taxon>
        <taxon>Glossina</taxon>
    </lineage>
</organism>
<dbReference type="Proteomes" id="UP000092445">
    <property type="component" value="Unassembled WGS sequence"/>
</dbReference>
<evidence type="ECO:0000313" key="2">
    <source>
        <dbReference type="EnsemblMetazoa" id="GPAI037885-PA"/>
    </source>
</evidence>
<dbReference type="Gene3D" id="2.70.98.30">
    <property type="entry name" value="Golgi alpha-mannosidase II, domain 4"/>
    <property type="match status" value="1"/>
</dbReference>
<dbReference type="AlphaFoldDB" id="A0A1B0A8Q8"/>
<dbReference type="Pfam" id="PF07748">
    <property type="entry name" value="Glyco_hydro_38C"/>
    <property type="match status" value="1"/>
</dbReference>
<name>A0A1B0A8Q8_GLOPL</name>
<proteinExistence type="predicted"/>
<dbReference type="GO" id="GO:0006491">
    <property type="term" value="P:N-glycan processing"/>
    <property type="evidence" value="ECO:0007669"/>
    <property type="project" value="TreeGrafter"/>
</dbReference>
<dbReference type="PANTHER" id="PTHR11607:SF3">
    <property type="entry name" value="LYSOSOMAL ALPHA-MANNOSIDASE"/>
    <property type="match status" value="1"/>
</dbReference>
<dbReference type="InterPro" id="IPR050843">
    <property type="entry name" value="Glycosyl_Hydrlase_38"/>
</dbReference>
<sequence length="219" mass="25424">MQLTEAYGSRFNALSKVCCSATRLDSVVPENLMRCCKTHDVSIRYFKILMTMGIAKIGVSLAYEINDHHEISLKLGSSGITAAFPSEEIIKFIQLEENELHTPVRVQLFRWFRDDNVLEIRNDIDISSMDDTKVVMRFQTRLQSSDTFYTDLNGLEMIKRERFSKIPLQANYYPIPSAIYIKDDSTRLTIQHFLNGKQLLTLKRIKRIYCRSKVPTYHS</sequence>
<reference evidence="2" key="2">
    <citation type="submission" date="2020-05" db="UniProtKB">
        <authorList>
            <consortium name="EnsemblMetazoa"/>
        </authorList>
    </citation>
    <scope>IDENTIFICATION</scope>
    <source>
        <strain evidence="2">IAEA</strain>
    </source>
</reference>
<dbReference type="STRING" id="7398.A0A1B0A8Q8"/>
<dbReference type="GO" id="GO:0030246">
    <property type="term" value="F:carbohydrate binding"/>
    <property type="evidence" value="ECO:0007669"/>
    <property type="project" value="InterPro"/>
</dbReference>
<feature type="domain" description="Glycosyl hydrolase family 38 C-terminal" evidence="1">
    <location>
        <begin position="89"/>
        <end position="190"/>
    </location>
</feature>
<dbReference type="GO" id="GO:0006013">
    <property type="term" value="P:mannose metabolic process"/>
    <property type="evidence" value="ECO:0007669"/>
    <property type="project" value="InterPro"/>
</dbReference>
<dbReference type="GO" id="GO:0004559">
    <property type="term" value="F:alpha-mannosidase activity"/>
    <property type="evidence" value="ECO:0007669"/>
    <property type="project" value="InterPro"/>
</dbReference>
<reference evidence="3" key="1">
    <citation type="submission" date="2014-03" db="EMBL/GenBank/DDBJ databases">
        <authorList>
            <person name="Aksoy S."/>
            <person name="Warren W."/>
            <person name="Wilson R.K."/>
        </authorList>
    </citation>
    <scope>NUCLEOTIDE SEQUENCE [LARGE SCALE GENOMIC DNA]</scope>
    <source>
        <strain evidence="3">IAEA</strain>
    </source>
</reference>
<dbReference type="EnsemblMetazoa" id="GPAI037885-RA">
    <property type="protein sequence ID" value="GPAI037885-PA"/>
    <property type="gene ID" value="GPAI037885"/>
</dbReference>
<dbReference type="SUPFAM" id="SSF74650">
    <property type="entry name" value="Galactose mutarotase-like"/>
    <property type="match status" value="1"/>
</dbReference>
<dbReference type="PANTHER" id="PTHR11607">
    <property type="entry name" value="ALPHA-MANNOSIDASE"/>
    <property type="match status" value="1"/>
</dbReference>
<keyword evidence="3" id="KW-1185">Reference proteome</keyword>
<evidence type="ECO:0000313" key="3">
    <source>
        <dbReference type="Proteomes" id="UP000092445"/>
    </source>
</evidence>
<protein>
    <recommendedName>
        <fullName evidence="1">Glycosyl hydrolase family 38 C-terminal domain-containing protein</fullName>
    </recommendedName>
</protein>
<dbReference type="InterPro" id="IPR011013">
    <property type="entry name" value="Gal_mutarotase_sf_dom"/>
</dbReference>
<evidence type="ECO:0000259" key="1">
    <source>
        <dbReference type="Pfam" id="PF07748"/>
    </source>
</evidence>